<keyword evidence="1" id="KW-0812">Transmembrane</keyword>
<name>A0AAN9QHQ8_PHACN</name>
<keyword evidence="1" id="KW-0472">Membrane</keyword>
<proteinExistence type="predicted"/>
<organism evidence="2 3">
    <name type="scientific">Phaseolus coccineus</name>
    <name type="common">Scarlet runner bean</name>
    <name type="synonym">Phaseolus multiflorus</name>
    <dbReference type="NCBI Taxonomy" id="3886"/>
    <lineage>
        <taxon>Eukaryota</taxon>
        <taxon>Viridiplantae</taxon>
        <taxon>Streptophyta</taxon>
        <taxon>Embryophyta</taxon>
        <taxon>Tracheophyta</taxon>
        <taxon>Spermatophyta</taxon>
        <taxon>Magnoliopsida</taxon>
        <taxon>eudicotyledons</taxon>
        <taxon>Gunneridae</taxon>
        <taxon>Pentapetalae</taxon>
        <taxon>rosids</taxon>
        <taxon>fabids</taxon>
        <taxon>Fabales</taxon>
        <taxon>Fabaceae</taxon>
        <taxon>Papilionoideae</taxon>
        <taxon>50 kb inversion clade</taxon>
        <taxon>NPAAA clade</taxon>
        <taxon>indigoferoid/millettioid clade</taxon>
        <taxon>Phaseoleae</taxon>
        <taxon>Phaseolus</taxon>
    </lineage>
</organism>
<dbReference type="AlphaFoldDB" id="A0AAN9QHQ8"/>
<keyword evidence="1" id="KW-1133">Transmembrane helix</keyword>
<dbReference type="Proteomes" id="UP001374584">
    <property type="component" value="Unassembled WGS sequence"/>
</dbReference>
<feature type="transmembrane region" description="Helical" evidence="1">
    <location>
        <begin position="57"/>
        <end position="78"/>
    </location>
</feature>
<comment type="caution">
    <text evidence="2">The sequence shown here is derived from an EMBL/GenBank/DDBJ whole genome shotgun (WGS) entry which is preliminary data.</text>
</comment>
<protein>
    <submittedName>
        <fullName evidence="2">Uncharacterized protein</fullName>
    </submittedName>
</protein>
<reference evidence="2 3" key="1">
    <citation type="submission" date="2024-01" db="EMBL/GenBank/DDBJ databases">
        <title>The genomes of 5 underutilized Papilionoideae crops provide insights into root nodulation and disease resistanc.</title>
        <authorList>
            <person name="Jiang F."/>
        </authorList>
    </citation>
    <scope>NUCLEOTIDE SEQUENCE [LARGE SCALE GENOMIC DNA]</scope>
    <source>
        <strain evidence="2">JINMINGXINNONG_FW02</strain>
        <tissue evidence="2">Leaves</tissue>
    </source>
</reference>
<dbReference type="EMBL" id="JAYMYR010000011">
    <property type="protein sequence ID" value="KAK7331878.1"/>
    <property type="molecule type" value="Genomic_DNA"/>
</dbReference>
<evidence type="ECO:0000313" key="2">
    <source>
        <dbReference type="EMBL" id="KAK7331878.1"/>
    </source>
</evidence>
<keyword evidence="3" id="KW-1185">Reference proteome</keyword>
<gene>
    <name evidence="2" type="ORF">VNO80_28621</name>
</gene>
<feature type="transmembrane region" description="Helical" evidence="1">
    <location>
        <begin position="12"/>
        <end position="32"/>
    </location>
</feature>
<evidence type="ECO:0000256" key="1">
    <source>
        <dbReference type="SAM" id="Phobius"/>
    </source>
</evidence>
<sequence length="102" mass="11666">MLLSSLNNPCLHLSSSSASASVIIASYIYNFCRDFSQQKSSSLFKLNVVTRAVSRKFIYRFFPIFLFFFNLFTHHYSLQIANGEIQSCSFWRLVFCGLVGNA</sequence>
<evidence type="ECO:0000313" key="3">
    <source>
        <dbReference type="Proteomes" id="UP001374584"/>
    </source>
</evidence>
<accession>A0AAN9QHQ8</accession>